<protein>
    <submittedName>
        <fullName evidence="1">Uncharacterized protein</fullName>
    </submittedName>
</protein>
<evidence type="ECO:0000313" key="2">
    <source>
        <dbReference type="Proteomes" id="UP000582837"/>
    </source>
</evidence>
<comment type="caution">
    <text evidence="1">The sequence shown here is derived from an EMBL/GenBank/DDBJ whole genome shotgun (WGS) entry which is preliminary data.</text>
</comment>
<accession>A0A841H543</accession>
<dbReference type="RefSeq" id="WP_170040071.1">
    <property type="nucleotide sequence ID" value="NZ_JABDTL010000002.1"/>
</dbReference>
<sequence length="147" mass="16440">MRLSAKLTSVMRVLVPLLALLTVLPLFAGREAGREMDRLEAGLMQRFPGGEAHAELNGYELKITFLNHPLARTKAQQADIANRVSSYLAREHARIEWLRSITVRFGTEARPAALNFVRFGPTYTLDPHMIWPRRFDPGESDSVGGPA</sequence>
<dbReference type="EMBL" id="JACHIA010000020">
    <property type="protein sequence ID" value="MBB6073006.1"/>
    <property type="molecule type" value="Genomic_DNA"/>
</dbReference>
<keyword evidence="2" id="KW-1185">Reference proteome</keyword>
<dbReference type="AlphaFoldDB" id="A0A841H543"/>
<name>A0A841H543_9BACT</name>
<dbReference type="Proteomes" id="UP000582837">
    <property type="component" value="Unassembled WGS sequence"/>
</dbReference>
<organism evidence="1 2">
    <name type="scientific">Longimicrobium terrae</name>
    <dbReference type="NCBI Taxonomy" id="1639882"/>
    <lineage>
        <taxon>Bacteria</taxon>
        <taxon>Pseudomonadati</taxon>
        <taxon>Gemmatimonadota</taxon>
        <taxon>Longimicrobiia</taxon>
        <taxon>Longimicrobiales</taxon>
        <taxon>Longimicrobiaceae</taxon>
        <taxon>Longimicrobium</taxon>
    </lineage>
</organism>
<evidence type="ECO:0000313" key="1">
    <source>
        <dbReference type="EMBL" id="MBB6073006.1"/>
    </source>
</evidence>
<proteinExistence type="predicted"/>
<reference evidence="1 2" key="1">
    <citation type="submission" date="2020-08" db="EMBL/GenBank/DDBJ databases">
        <title>Genomic Encyclopedia of Type Strains, Phase IV (KMG-IV): sequencing the most valuable type-strain genomes for metagenomic binning, comparative biology and taxonomic classification.</title>
        <authorList>
            <person name="Goeker M."/>
        </authorList>
    </citation>
    <scope>NUCLEOTIDE SEQUENCE [LARGE SCALE GENOMIC DNA]</scope>
    <source>
        <strain evidence="1 2">DSM 29007</strain>
    </source>
</reference>
<gene>
    <name evidence="1" type="ORF">HNQ61_004672</name>
</gene>